<protein>
    <submittedName>
        <fullName evidence="2">Uncharacterized protein</fullName>
    </submittedName>
</protein>
<sequence length="117" mass="13152">MTTNAMQTFRKTFDQCLSFVLHFAIPNFVYLLLLATTGALVQETYFLITSSIQVRSARALAGRNSLATTTVFKVIMFTAAYERREESSACVMSLCPMRTSSKWQMVDGLDPRDYSIG</sequence>
<evidence type="ECO:0000256" key="1">
    <source>
        <dbReference type="SAM" id="Phobius"/>
    </source>
</evidence>
<gene>
    <name evidence="2" type="ORF">BD410DRAFT_842990</name>
</gene>
<dbReference type="VEuPathDB" id="FungiDB:BD410DRAFT_842990"/>
<proteinExistence type="predicted"/>
<accession>A0A4Y7PT87</accession>
<name>A0A4Y7PT87_9AGAM</name>
<reference evidence="2 3" key="1">
    <citation type="submission" date="2018-06" db="EMBL/GenBank/DDBJ databases">
        <title>A transcriptomic atlas of mushroom development highlights an independent origin of complex multicellularity.</title>
        <authorList>
            <consortium name="DOE Joint Genome Institute"/>
            <person name="Krizsan K."/>
            <person name="Almasi E."/>
            <person name="Merenyi Z."/>
            <person name="Sahu N."/>
            <person name="Viragh M."/>
            <person name="Koszo T."/>
            <person name="Mondo S."/>
            <person name="Kiss B."/>
            <person name="Balint B."/>
            <person name="Kues U."/>
            <person name="Barry K."/>
            <person name="Hegedus J.C."/>
            <person name="Henrissat B."/>
            <person name="Johnson J."/>
            <person name="Lipzen A."/>
            <person name="Ohm R."/>
            <person name="Nagy I."/>
            <person name="Pangilinan J."/>
            <person name="Yan J."/>
            <person name="Xiong Y."/>
            <person name="Grigoriev I.V."/>
            <person name="Hibbett D.S."/>
            <person name="Nagy L.G."/>
        </authorList>
    </citation>
    <scope>NUCLEOTIDE SEQUENCE [LARGE SCALE GENOMIC DNA]</scope>
    <source>
        <strain evidence="2 3">SZMC22713</strain>
    </source>
</reference>
<evidence type="ECO:0000313" key="2">
    <source>
        <dbReference type="EMBL" id="TDL18266.1"/>
    </source>
</evidence>
<evidence type="ECO:0000313" key="3">
    <source>
        <dbReference type="Proteomes" id="UP000294933"/>
    </source>
</evidence>
<dbReference type="EMBL" id="ML170210">
    <property type="protein sequence ID" value="TDL18266.1"/>
    <property type="molecule type" value="Genomic_DNA"/>
</dbReference>
<keyword evidence="3" id="KW-1185">Reference proteome</keyword>
<dbReference type="Proteomes" id="UP000294933">
    <property type="component" value="Unassembled WGS sequence"/>
</dbReference>
<keyword evidence="1" id="KW-0472">Membrane</keyword>
<keyword evidence="1" id="KW-0812">Transmembrane</keyword>
<organism evidence="2 3">
    <name type="scientific">Rickenella mellea</name>
    <dbReference type="NCBI Taxonomy" id="50990"/>
    <lineage>
        <taxon>Eukaryota</taxon>
        <taxon>Fungi</taxon>
        <taxon>Dikarya</taxon>
        <taxon>Basidiomycota</taxon>
        <taxon>Agaricomycotina</taxon>
        <taxon>Agaricomycetes</taxon>
        <taxon>Hymenochaetales</taxon>
        <taxon>Rickenellaceae</taxon>
        <taxon>Rickenella</taxon>
    </lineage>
</organism>
<dbReference type="AlphaFoldDB" id="A0A4Y7PT87"/>
<feature type="transmembrane region" description="Helical" evidence="1">
    <location>
        <begin position="28"/>
        <end position="48"/>
    </location>
</feature>
<keyword evidence="1" id="KW-1133">Transmembrane helix</keyword>